<dbReference type="AlphaFoldDB" id="A0A5D0U005"/>
<dbReference type="GO" id="GO:0016787">
    <property type="term" value="F:hydrolase activity"/>
    <property type="evidence" value="ECO:0007669"/>
    <property type="project" value="UniProtKB-KW"/>
</dbReference>
<dbReference type="Gene3D" id="3.40.50.450">
    <property type="match status" value="1"/>
</dbReference>
<sequence length="400" mass="43116">MESGFGARAEVTVVYAREEPPDRWDAAVFLAGPTPRSADVPSWRPDAVAALRERWRGPGRLAVFVPEHRHGVHDDYTGQVDWEERCLHLSDEVVFYVPRDLDTLPAFTTNVEWGMWHDSGRAVFGAPPDAPKNRYLLHYAAKSGVPTASDIGGTVAAALDRIGAGAARAGGEREVPLLLWRDASFQSWYAGQRSAGNALVGARVVFRFGMLWGLHVRMHVASEDRVKDNEVVIGRADVSAVVLHRPGRTLDETEVVLVREFRSPCVNGFVHELPGGSGAGTPSEVALAEVAEETGLLLDAARLREHGPRQVNATLSAHRAHLFSAEVTGAELAALRSTGPQGVAADGERTYVEVSAFGRIRRERLVDHAALGMIAEVLLDGDVVGADGTVATARDIDPVG</sequence>
<comment type="caution">
    <text evidence="1">The sequence shown here is derived from an EMBL/GenBank/DDBJ whole genome shotgun (WGS) entry which is preliminary data.</text>
</comment>
<dbReference type="SUPFAM" id="SSF55811">
    <property type="entry name" value="Nudix"/>
    <property type="match status" value="1"/>
</dbReference>
<protein>
    <submittedName>
        <fullName evidence="1">NUDIX hydrolase</fullName>
    </submittedName>
</protein>
<dbReference type="Pfam" id="PF15891">
    <property type="entry name" value="Nuc_deoxyri_tr2"/>
    <property type="match status" value="1"/>
</dbReference>
<gene>
    <name evidence="1" type="ORF">FXF65_29550</name>
</gene>
<organism evidence="1 2">
    <name type="scientific">Actinomadura syzygii</name>
    <dbReference type="NCBI Taxonomy" id="1427538"/>
    <lineage>
        <taxon>Bacteria</taxon>
        <taxon>Bacillati</taxon>
        <taxon>Actinomycetota</taxon>
        <taxon>Actinomycetes</taxon>
        <taxon>Streptosporangiales</taxon>
        <taxon>Thermomonosporaceae</taxon>
        <taxon>Actinomadura</taxon>
    </lineage>
</organism>
<name>A0A5D0U005_9ACTN</name>
<reference evidence="1 2" key="1">
    <citation type="submission" date="2019-08" db="EMBL/GenBank/DDBJ databases">
        <title>Actinomadura sp. nov. CYP1-5 isolated from mountain soil.</title>
        <authorList>
            <person name="Songsumanus A."/>
            <person name="Kuncharoen N."/>
            <person name="Kudo T."/>
            <person name="Yuki M."/>
            <person name="Igarashi Y."/>
            <person name="Tanasupawat S."/>
        </authorList>
    </citation>
    <scope>NUCLEOTIDE SEQUENCE [LARGE SCALE GENOMIC DNA]</scope>
    <source>
        <strain evidence="1 2">GKU157</strain>
    </source>
</reference>
<dbReference type="InterPro" id="IPR015797">
    <property type="entry name" value="NUDIX_hydrolase-like_dom_sf"/>
</dbReference>
<proteinExistence type="predicted"/>
<dbReference type="OrthoDB" id="9805113at2"/>
<keyword evidence="1" id="KW-0378">Hydrolase</keyword>
<evidence type="ECO:0000313" key="1">
    <source>
        <dbReference type="EMBL" id="TYC11103.1"/>
    </source>
</evidence>
<evidence type="ECO:0000313" key="2">
    <source>
        <dbReference type="Proteomes" id="UP000322634"/>
    </source>
</evidence>
<dbReference type="Proteomes" id="UP000322634">
    <property type="component" value="Unassembled WGS sequence"/>
</dbReference>
<keyword evidence="2" id="KW-1185">Reference proteome</keyword>
<dbReference type="EMBL" id="VSFF01000011">
    <property type="protein sequence ID" value="TYC11103.1"/>
    <property type="molecule type" value="Genomic_DNA"/>
</dbReference>
<dbReference type="RefSeq" id="WP_148353312.1">
    <property type="nucleotide sequence ID" value="NZ_JBHSBF010000011.1"/>
</dbReference>
<dbReference type="InterPro" id="IPR039470">
    <property type="entry name" value="Nuc_deoxyri_tr2"/>
</dbReference>
<accession>A0A5D0U005</accession>
<dbReference type="Gene3D" id="3.90.79.10">
    <property type="entry name" value="Nucleoside Triphosphate Pyrophosphohydrolase"/>
    <property type="match status" value="1"/>
</dbReference>